<dbReference type="OrthoDB" id="9634661at2759"/>
<sequence>MWVEETVARFQSPNIRMCFITYSTDGQTVLPLTSDKNRIKNGLDQLQKIVPDGHTFMQAGF</sequence>
<dbReference type="EMBL" id="AC244230">
    <property type="status" value="NOT_ANNOTATED_CDS"/>
    <property type="molecule type" value="Genomic_DNA"/>
</dbReference>
<gene>
    <name evidence="6" type="primary">ANTXRL</name>
</gene>
<dbReference type="SMR" id="A0A087WW08"/>
<comment type="subcellular location">
    <subcellularLocation>
        <location evidence="1">Membrane</location>
        <topology evidence="1">Single-pass membrane protein</topology>
    </subcellularLocation>
</comment>
<keyword evidence="2" id="KW-0812">Transmembrane</keyword>
<dbReference type="VEuPathDB" id="HostDB:ENSG00000274209"/>
<evidence type="ECO:0000256" key="5">
    <source>
        <dbReference type="ARBA" id="ARBA00023136"/>
    </source>
</evidence>
<dbReference type="InterPro" id="IPR036465">
    <property type="entry name" value="vWFA_dom_sf"/>
</dbReference>
<dbReference type="HOGENOM" id="CLU_2928615_0_0_1"/>
<keyword evidence="5" id="KW-0472">Membrane</keyword>
<dbReference type="PANTHER" id="PTHR16059:SF16">
    <property type="entry name" value="ANTHRAX TOXIN RECEPTOR-LIKE"/>
    <property type="match status" value="1"/>
</dbReference>
<dbReference type="OMA" id="LLLCCTW"/>
<evidence type="ECO:0000256" key="4">
    <source>
        <dbReference type="ARBA" id="ARBA00022989"/>
    </source>
</evidence>
<dbReference type="EMBL" id="AL450388">
    <property type="status" value="NOT_ANNOTATED_CDS"/>
    <property type="molecule type" value="Genomic_DNA"/>
</dbReference>
<dbReference type="Antibodypedia" id="75200">
    <property type="antibodies" value="2 antibodies from 2 providers"/>
</dbReference>
<dbReference type="HGNC" id="HGNC:27277">
    <property type="gene designation" value="ANTXRL"/>
</dbReference>
<keyword evidence="8" id="KW-1267">Proteomics identification</keyword>
<evidence type="ECO:0000313" key="6">
    <source>
        <dbReference type="Ensembl" id="ENSP00000479836.1"/>
    </source>
</evidence>
<dbReference type="SUPFAM" id="SSF53300">
    <property type="entry name" value="vWA-like"/>
    <property type="match status" value="1"/>
</dbReference>
<keyword evidence="3" id="KW-0732">Signal</keyword>
<feature type="non-terminal residue" evidence="6">
    <location>
        <position position="61"/>
    </location>
</feature>
<evidence type="ECO:0000256" key="2">
    <source>
        <dbReference type="ARBA" id="ARBA00022692"/>
    </source>
</evidence>
<proteinExistence type="evidence at protein level"/>
<evidence type="ECO:0000256" key="1">
    <source>
        <dbReference type="ARBA" id="ARBA00004167"/>
    </source>
</evidence>
<evidence type="ECO:0000256" key="3">
    <source>
        <dbReference type="ARBA" id="ARBA00022729"/>
    </source>
</evidence>
<dbReference type="UCSC" id="uc057szu.1">
    <property type="organism name" value="human"/>
</dbReference>
<reference evidence="6" key="2">
    <citation type="journal article" date="2004" name="Nature">
        <title>The DNA sequence and comparative analysis of human chromosome 10.</title>
        <authorList>
            <person name="Deloukas P."/>
            <person name="Earthrowl M.E."/>
            <person name="Grafham D.V."/>
            <person name="Rubenfield M."/>
            <person name="French L."/>
            <person name="Steward C.A."/>
            <person name="Sims S.K."/>
            <person name="Jones M.C."/>
            <person name="Searle S."/>
            <person name="Scott C."/>
            <person name="Howe K."/>
            <person name="Hunt S.E."/>
            <person name="Andrews T.D."/>
            <person name="Gilbert J.G."/>
            <person name="Swarbreck D."/>
            <person name="Ashurst J.L."/>
            <person name="Taylor A."/>
            <person name="Battles J."/>
            <person name="Bird C.P."/>
            <person name="Ainscough R."/>
            <person name="Almeida J.P."/>
            <person name="Ashwell R.I."/>
            <person name="Ambrose K.D."/>
            <person name="Babbage A.K."/>
            <person name="Bagguley C.L."/>
            <person name="Bailey J."/>
            <person name="Banerjee R."/>
            <person name="Bates K."/>
            <person name="Beasley H."/>
            <person name="Bray-Allen S."/>
            <person name="Brown A.J."/>
            <person name="Brown J.Y."/>
            <person name="Burford D.C."/>
            <person name="Burrill W."/>
            <person name="Burton J."/>
            <person name="Cahill P."/>
            <person name="Camire D."/>
            <person name="Carter N.P."/>
            <person name="Chapman J.C."/>
            <person name="Clark S.Y."/>
            <person name="Clarke G."/>
            <person name="Clee C.M."/>
            <person name="Clegg S."/>
            <person name="Corby N."/>
            <person name="Coulson A."/>
            <person name="Dhami P."/>
            <person name="Dutta I."/>
            <person name="Dunn M."/>
            <person name="Faulkner L."/>
            <person name="Frankish A."/>
            <person name="Frankland J.A."/>
            <person name="Garner P."/>
            <person name="Garnett J."/>
            <person name="Gribble S."/>
            <person name="Griffiths C."/>
            <person name="Grocock R."/>
            <person name="Gustafson E."/>
            <person name="Hammond S."/>
            <person name="Harley J.L."/>
            <person name="Hart E."/>
            <person name="Heath P.D."/>
            <person name="Ho T.P."/>
            <person name="Hopkins B."/>
            <person name="Horne J."/>
            <person name="Howden P.J."/>
            <person name="Huckle E."/>
            <person name="Hynds C."/>
            <person name="Johnson C."/>
            <person name="Johnson D."/>
            <person name="Kana A."/>
            <person name="Kay M."/>
            <person name="Kimberley A.M."/>
            <person name="Kershaw J.K."/>
            <person name="Kokkinaki M."/>
            <person name="Laird G.K."/>
            <person name="Lawlor S."/>
            <person name="Lee H.M."/>
            <person name="Leongamornlert D.A."/>
            <person name="Laird G."/>
            <person name="Lloyd C."/>
            <person name="Lloyd D.M."/>
            <person name="Loveland J."/>
            <person name="Lovell J."/>
            <person name="McLaren S."/>
            <person name="McLay K.E."/>
            <person name="McMurray A."/>
            <person name="Mashreghi-Mohammadi M."/>
            <person name="Matthews L."/>
            <person name="Milne S."/>
            <person name="Nickerson T."/>
            <person name="Nguyen M."/>
            <person name="Overton-Larty E."/>
            <person name="Palmer S.A."/>
            <person name="Pearce A.V."/>
            <person name="Peck A.I."/>
            <person name="Pelan S."/>
            <person name="Phillimore B."/>
            <person name="Porter K."/>
            <person name="Rice C.M."/>
            <person name="Rogosin A."/>
            <person name="Ross M.T."/>
            <person name="Sarafidou T."/>
            <person name="Sehra H.K."/>
            <person name="Shownkeen R."/>
            <person name="Skuce C.D."/>
            <person name="Smith M."/>
            <person name="Standring L."/>
            <person name="Sycamore N."/>
            <person name="Tester J."/>
            <person name="Thorpe A."/>
            <person name="Torcasso W."/>
            <person name="Tracey A."/>
            <person name="Tromans A."/>
            <person name="Tsolas J."/>
            <person name="Wall M."/>
            <person name="Walsh J."/>
            <person name="Wang H."/>
            <person name="Weinstock K."/>
            <person name="West A.P."/>
            <person name="Willey D.L."/>
            <person name="Whitehead S.L."/>
            <person name="Wilming L."/>
            <person name="Wray P.W."/>
            <person name="Young L."/>
            <person name="Chen Y."/>
            <person name="Lovering R.C."/>
            <person name="Moschonas N.K."/>
            <person name="Siebert R."/>
            <person name="Fechtel K."/>
            <person name="Bentley D."/>
            <person name="Durbin R."/>
            <person name="Hubbard T."/>
            <person name="Doucette-Stamm L."/>
            <person name="Beck S."/>
            <person name="Smith D.R."/>
            <person name="Rogers J."/>
        </authorList>
    </citation>
    <scope>NUCLEOTIDE SEQUENCE [LARGE SCALE GENOMIC DNA]</scope>
</reference>
<dbReference type="Gene3D" id="3.40.50.410">
    <property type="entry name" value="von Willebrand factor, type A domain"/>
    <property type="match status" value="1"/>
</dbReference>
<dbReference type="PANTHER" id="PTHR16059">
    <property type="entry name" value="ANTHRAX TOXIN RECEPTOR"/>
    <property type="match status" value="1"/>
</dbReference>
<reference evidence="6 7" key="3">
    <citation type="journal article" date="2004" name="Nature">
        <title>Finishing the euchromatic sequence of the human genome.</title>
        <authorList>
            <consortium name="International Human Genome Sequencing Consortium"/>
        </authorList>
    </citation>
    <scope>NUCLEOTIDE SEQUENCE [LARGE SCALE GENOMIC DNA]</scope>
</reference>
<dbReference type="ExpressionAtlas" id="A0A087WW08">
    <property type="expression patterns" value="baseline and differential"/>
</dbReference>
<evidence type="ECO:0000313" key="7">
    <source>
        <dbReference type="Proteomes" id="UP000005640"/>
    </source>
</evidence>
<evidence type="ECO:0007829" key="8">
    <source>
        <dbReference type="PeptideAtlas" id="A0A087WW08"/>
    </source>
</evidence>
<dbReference type="Proteomes" id="UP000005640">
    <property type="component" value="Chromosome 10"/>
</dbReference>
<organism evidence="6 7">
    <name type="scientific">Homo sapiens</name>
    <name type="common">Human</name>
    <dbReference type="NCBI Taxonomy" id="9606"/>
    <lineage>
        <taxon>Eukaryota</taxon>
        <taxon>Metazoa</taxon>
        <taxon>Chordata</taxon>
        <taxon>Craniata</taxon>
        <taxon>Vertebrata</taxon>
        <taxon>Euteleostomi</taxon>
        <taxon>Mammalia</taxon>
        <taxon>Eutheria</taxon>
        <taxon>Euarchontoglires</taxon>
        <taxon>Primates</taxon>
        <taxon>Haplorrhini</taxon>
        <taxon>Catarrhini</taxon>
        <taxon>Hominidae</taxon>
        <taxon>Homo</taxon>
    </lineage>
</organism>
<dbReference type="Ensembl" id="ENST00000619553.4">
    <property type="protein sequence ID" value="ENSP00000479836.1"/>
    <property type="gene ID" value="ENSG00000274209.7"/>
</dbReference>
<reference evidence="6 7" key="1">
    <citation type="journal article" date="2001" name="Nature">
        <title>Initial sequencing and analysis of the human genome.</title>
        <authorList>
            <consortium name="International Human Genome Sequencing Consortium"/>
            <person name="Lander E.S."/>
            <person name="Linton L.M."/>
            <person name="Birren B."/>
            <person name="Nusbaum C."/>
            <person name="Zody M.C."/>
            <person name="Baldwin J."/>
            <person name="Devon K."/>
            <person name="Dewar K."/>
            <person name="Doyle M."/>
            <person name="FitzHugh W."/>
            <person name="Funke R."/>
            <person name="Gage D."/>
            <person name="Harris K."/>
            <person name="Heaford A."/>
            <person name="Howland J."/>
            <person name="Kann L."/>
            <person name="Lehoczky J."/>
            <person name="LeVine R."/>
            <person name="McEwan P."/>
            <person name="McKernan K."/>
            <person name="Meldrim J."/>
            <person name="Mesirov J.P."/>
            <person name="Miranda C."/>
            <person name="Morris W."/>
            <person name="Naylor J."/>
            <person name="Raymond C."/>
            <person name="Rosetti M."/>
            <person name="Santos R."/>
            <person name="Sheridan A."/>
            <person name="Sougnez C."/>
            <person name="Stange-Thomann N."/>
            <person name="Stojanovic N."/>
            <person name="Subramanian A."/>
            <person name="Wyman D."/>
            <person name="Rogers J."/>
            <person name="Sulston J."/>
            <person name="Ainscough R."/>
            <person name="Beck S."/>
            <person name="Bentley D."/>
            <person name="Burton J."/>
            <person name="Clee C."/>
            <person name="Carter N."/>
            <person name="Coulson A."/>
            <person name="Deadman R."/>
            <person name="Deloukas P."/>
            <person name="Dunham A."/>
            <person name="Dunham I."/>
            <person name="Durbin R."/>
            <person name="French L."/>
            <person name="Grafham D."/>
            <person name="Gregory S."/>
            <person name="Hubbard T."/>
            <person name="Humphray S."/>
            <person name="Hunt A."/>
            <person name="Jones M."/>
            <person name="Lloyd C."/>
            <person name="McMurray A."/>
            <person name="Matthews L."/>
            <person name="Mercer S."/>
            <person name="Milne S."/>
            <person name="Mullikin J.C."/>
            <person name="Mungall A."/>
            <person name="Plumb R."/>
            <person name="Ross M."/>
            <person name="Shownkeen R."/>
            <person name="Sims S."/>
            <person name="Waterston R.H."/>
            <person name="Wilson R.K."/>
            <person name="Hillier L.W."/>
            <person name="McPherson J.D."/>
            <person name="Marra M.A."/>
            <person name="Mardis E.R."/>
            <person name="Fulton L.A."/>
            <person name="Chinwalla A.T."/>
            <person name="Pepin K.H."/>
            <person name="Gish W.R."/>
            <person name="Chissoe S.L."/>
            <person name="Wendl M.C."/>
            <person name="Delehaunty K.D."/>
            <person name="Miner T.L."/>
            <person name="Delehaunty A."/>
            <person name="Kramer J.B."/>
            <person name="Cook L.L."/>
            <person name="Fulton R.S."/>
            <person name="Johnson D.L."/>
            <person name="Minx P.J."/>
            <person name="Clifton S.W."/>
            <person name="Hawkins T."/>
            <person name="Branscomb E."/>
            <person name="Predki P."/>
            <person name="Richardson P."/>
            <person name="Wenning S."/>
            <person name="Slezak T."/>
            <person name="Doggett N."/>
            <person name="Cheng J.F."/>
            <person name="Olsen A."/>
            <person name="Lucas S."/>
            <person name="Elkin C."/>
            <person name="Uberbacher E."/>
            <person name="Frazier M."/>
            <person name="Gibbs R.A."/>
            <person name="Muzny D.M."/>
            <person name="Scherer S.E."/>
            <person name="Bouck J.B."/>
            <person name="Sodergren E.J."/>
            <person name="Worley K.C."/>
            <person name="Rives C.M."/>
            <person name="Gorrell J.H."/>
            <person name="Metzker M.L."/>
            <person name="Naylor S.L."/>
            <person name="Kucherlapati R.S."/>
            <person name="Nelson D.L."/>
            <person name="Weinstock G.M."/>
            <person name="Sakaki Y."/>
            <person name="Fujiyama A."/>
            <person name="Hattori M."/>
            <person name="Yada T."/>
            <person name="Toyoda A."/>
            <person name="Itoh T."/>
            <person name="Kawagoe C."/>
            <person name="Watanabe H."/>
            <person name="Totoki Y."/>
            <person name="Taylor T."/>
            <person name="Weissenbach J."/>
            <person name="Heilig R."/>
            <person name="Saurin W."/>
            <person name="Artiguenave F."/>
            <person name="Brottier P."/>
            <person name="Bruls T."/>
            <person name="Pelletier E."/>
            <person name="Robert C."/>
            <person name="Wincker P."/>
            <person name="Smith D.R."/>
            <person name="Doucette-Stamm L."/>
            <person name="Rubenfield M."/>
            <person name="Weinstock K."/>
            <person name="Lee H.M."/>
            <person name="Dubois J."/>
            <person name="Rosenthal A."/>
            <person name="Platzer M."/>
            <person name="Nyakatura G."/>
            <person name="Taudien S."/>
            <person name="Rump A."/>
            <person name="Yang H."/>
            <person name="Yu J."/>
            <person name="Wang J."/>
            <person name="Huang G."/>
            <person name="Gu J."/>
            <person name="Hood L."/>
            <person name="Rowen L."/>
            <person name="Madan A."/>
            <person name="Qin S."/>
            <person name="Davis R.W."/>
            <person name="Federspiel N.A."/>
            <person name="Abola A.P."/>
            <person name="Proctor M.J."/>
            <person name="Myers R.M."/>
            <person name="Schmutz J."/>
            <person name="Dickson M."/>
            <person name="Grimwood J."/>
            <person name="Cox D.R."/>
            <person name="Olson M.V."/>
            <person name="Kaul R."/>
            <person name="Raymond C."/>
            <person name="Shimizu N."/>
            <person name="Kawasaki K."/>
            <person name="Minoshima S."/>
            <person name="Evans G.A."/>
            <person name="Athanasiou M."/>
            <person name="Schultz R."/>
            <person name="Roe B.A."/>
            <person name="Chen F."/>
            <person name="Pan H."/>
            <person name="Ramser J."/>
            <person name="Lehrach H."/>
            <person name="Reinhardt R."/>
            <person name="McCombie W.R."/>
            <person name="de la Bastide M."/>
            <person name="Dedhia N."/>
            <person name="Blocker H."/>
            <person name="Hornischer K."/>
            <person name="Nordsiek G."/>
            <person name="Agarwala R."/>
            <person name="Aravind L."/>
            <person name="Bailey J.A."/>
            <person name="Bateman A."/>
            <person name="Batzoglou S."/>
            <person name="Birney E."/>
            <person name="Bork P."/>
            <person name="Brown D.G."/>
            <person name="Burge C.B."/>
            <person name="Cerutti L."/>
            <person name="Chen H.C."/>
            <person name="Church D."/>
            <person name="Clamp M."/>
            <person name="Copley R.R."/>
            <person name="Doerks T."/>
            <person name="Eddy S.R."/>
            <person name="Eichler E.E."/>
            <person name="Furey T.S."/>
            <person name="Galagan J."/>
            <person name="Gilbert J.G."/>
            <person name="Harmon C."/>
            <person name="Hayashizaki Y."/>
            <person name="Haussler D."/>
            <person name="Hermjakob H."/>
            <person name="Hokamp K."/>
            <person name="Jang W."/>
            <person name="Johnson L.S."/>
            <person name="Jones T.A."/>
            <person name="Kasif S."/>
            <person name="Kaspryzk A."/>
            <person name="Kennedy S."/>
            <person name="Kent W.J."/>
            <person name="Kitts P."/>
            <person name="Koonin E.V."/>
            <person name="Korf I."/>
            <person name="Kulp D."/>
            <person name="Lancet D."/>
            <person name="Lowe T.M."/>
            <person name="McLysaght A."/>
            <person name="Mikkelsen T."/>
            <person name="Moran J.V."/>
            <person name="Mulder N."/>
            <person name="Pollara V.J."/>
            <person name="Ponting C.P."/>
            <person name="Schuler G."/>
            <person name="Schultz J."/>
            <person name="Slater G."/>
            <person name="Smit A.F."/>
            <person name="Stupka E."/>
            <person name="Szustakowski J."/>
            <person name="Thierry-Mieg D."/>
            <person name="Thierry-Mieg J."/>
            <person name="Wagner L."/>
            <person name="Wallis J."/>
            <person name="Wheeler R."/>
            <person name="Williams A."/>
            <person name="Wolf Y.I."/>
            <person name="Wolfe K.H."/>
            <person name="Yang S.P."/>
            <person name="Yeh R.F."/>
            <person name="Collins F."/>
            <person name="Guyer M.S."/>
            <person name="Peterson J."/>
            <person name="Felsenfeld A."/>
            <person name="Wetterstrand K.A."/>
            <person name="Patrinos A."/>
            <person name="Morgan M.J."/>
            <person name="de Jong P."/>
            <person name="Catanese J.J."/>
            <person name="Osoegawa K."/>
            <person name="Shizuya H."/>
            <person name="Choi S."/>
            <person name="Chen Y.J."/>
        </authorList>
    </citation>
    <scope>NUCLEOTIDE SEQUENCE [LARGE SCALE GENOMIC DNA]</scope>
</reference>
<dbReference type="OpenTargets" id="ENSG00000274209"/>
<dbReference type="MassIVE" id="A0A087WW08"/>
<reference evidence="6" key="5">
    <citation type="submission" date="2025-09" db="UniProtKB">
        <authorList>
            <consortium name="Ensembl"/>
        </authorList>
    </citation>
    <scope>IDENTIFICATION</scope>
</reference>
<dbReference type="GO" id="GO:0016020">
    <property type="term" value="C:membrane"/>
    <property type="evidence" value="ECO:0007669"/>
    <property type="project" value="UniProtKB-SubCell"/>
</dbReference>
<keyword evidence="4" id="KW-1133">Transmembrane helix</keyword>
<accession>A0A087WW08</accession>
<keyword evidence="7" id="KW-1185">Reference proteome</keyword>
<protein>
    <submittedName>
        <fullName evidence="6">ANTXR like</fullName>
    </submittedName>
</protein>
<reference evidence="6" key="4">
    <citation type="submission" date="2025-08" db="UniProtKB">
        <authorList>
            <consortium name="Ensembl"/>
        </authorList>
    </citation>
    <scope>IDENTIFICATION</scope>
</reference>
<name>A0A087WW08_HUMAN</name>
<dbReference type="Bgee" id="ENSG00000274209">
    <property type="expression patterns" value="Expressed in right testis and 80 other cell types or tissues"/>
</dbReference>
<dbReference type="GeneTree" id="ENSGT00940000157727"/>
<dbReference type="AlphaFoldDB" id="A0A087WW08"/>